<reference evidence="2 3" key="1">
    <citation type="journal article" date="2020" name="Elife">
        <title>Loss of centromere function drives karyotype evolution in closely related Malassezia species.</title>
        <authorList>
            <person name="Sankaranarayanan S.R."/>
            <person name="Ianiri G."/>
            <person name="Coelho M.A."/>
            <person name="Reza M.H."/>
            <person name="Thimmappa B.C."/>
            <person name="Ganguly P."/>
            <person name="Vadnala R.N."/>
            <person name="Sun S."/>
            <person name="Siddharthan R."/>
            <person name="Tellgren-Roth C."/>
            <person name="Dawson T.L."/>
            <person name="Heitman J."/>
            <person name="Sanyal K."/>
        </authorList>
    </citation>
    <scope>NUCLEOTIDE SEQUENCE [LARGE SCALE GENOMIC DNA]</scope>
    <source>
        <strain evidence="2">CBS14141</strain>
    </source>
</reference>
<dbReference type="PANTHER" id="PTHR33303">
    <property type="entry name" value="CYTOPLASMIC PROTEIN-RELATED"/>
    <property type="match status" value="1"/>
</dbReference>
<gene>
    <name evidence="2" type="ORF">GLX27_000926</name>
</gene>
<keyword evidence="3" id="KW-1185">Reference proteome</keyword>
<evidence type="ECO:0000259" key="1">
    <source>
        <dbReference type="Pfam" id="PF13380"/>
    </source>
</evidence>
<name>A0ABY8EN92_MALFU</name>
<sequence>MLQPLPAEQTALQRFFRAAQFAVVGASTDRTKYGNRVLRWYQNHQLPVTPVHPKATSVEGLTALSDLGSVMEQAANPVEAKTSVSVITPPAVSLDLLKKYASDPRIVALWLQPGAADGPVVQWVQSQPDNIQERVIYSGNCILVSGEKFGKRIGRL</sequence>
<proteinExistence type="predicted"/>
<dbReference type="PANTHER" id="PTHR33303:SF2">
    <property type="entry name" value="COA-BINDING DOMAIN-CONTAINING PROTEIN"/>
    <property type="match status" value="1"/>
</dbReference>
<dbReference type="EMBL" id="CP046234">
    <property type="protein sequence ID" value="WFD46292.1"/>
    <property type="molecule type" value="Genomic_DNA"/>
</dbReference>
<protein>
    <recommendedName>
        <fullName evidence="1">CoA-binding domain-containing protein</fullName>
    </recommendedName>
</protein>
<accession>A0ABY8EN92</accession>
<feature type="domain" description="CoA-binding" evidence="1">
    <location>
        <begin position="20"/>
        <end position="146"/>
    </location>
</feature>
<evidence type="ECO:0000313" key="3">
    <source>
        <dbReference type="Proteomes" id="UP000818624"/>
    </source>
</evidence>
<dbReference type="Gene3D" id="3.40.50.720">
    <property type="entry name" value="NAD(P)-binding Rossmann-like Domain"/>
    <property type="match status" value="1"/>
</dbReference>
<dbReference type="Proteomes" id="UP000818624">
    <property type="component" value="Chromosome 1"/>
</dbReference>
<dbReference type="SUPFAM" id="SSF51735">
    <property type="entry name" value="NAD(P)-binding Rossmann-fold domains"/>
    <property type="match status" value="1"/>
</dbReference>
<organism evidence="2 3">
    <name type="scientific">Malassezia furfur</name>
    <name type="common">Pityriasis versicolor infection agent</name>
    <name type="synonym">Pityrosporum furfur</name>
    <dbReference type="NCBI Taxonomy" id="55194"/>
    <lineage>
        <taxon>Eukaryota</taxon>
        <taxon>Fungi</taxon>
        <taxon>Dikarya</taxon>
        <taxon>Basidiomycota</taxon>
        <taxon>Ustilaginomycotina</taxon>
        <taxon>Malasseziomycetes</taxon>
        <taxon>Malasseziales</taxon>
        <taxon>Malasseziaceae</taxon>
        <taxon>Malassezia</taxon>
    </lineage>
</organism>
<dbReference type="InterPro" id="IPR036291">
    <property type="entry name" value="NAD(P)-bd_dom_sf"/>
</dbReference>
<dbReference type="InterPro" id="IPR003781">
    <property type="entry name" value="CoA-bd"/>
</dbReference>
<evidence type="ECO:0000313" key="2">
    <source>
        <dbReference type="EMBL" id="WFD46292.1"/>
    </source>
</evidence>
<dbReference type="Pfam" id="PF13380">
    <property type="entry name" value="CoA_binding_2"/>
    <property type="match status" value="1"/>
</dbReference>